<gene>
    <name evidence="1" type="ORF">CVM52_25565</name>
</gene>
<organism evidence="1 2">
    <name type="scientific">Pseudooceanicola lipolyticus</name>
    <dbReference type="NCBI Taxonomy" id="2029104"/>
    <lineage>
        <taxon>Bacteria</taxon>
        <taxon>Pseudomonadati</taxon>
        <taxon>Pseudomonadota</taxon>
        <taxon>Alphaproteobacteria</taxon>
        <taxon>Rhodobacterales</taxon>
        <taxon>Paracoccaceae</taxon>
        <taxon>Pseudooceanicola</taxon>
    </lineage>
</organism>
<dbReference type="AlphaFoldDB" id="A0A2M8ITE2"/>
<keyword evidence="2" id="KW-1185">Reference proteome</keyword>
<sequence length="44" mass="4963">DFQFDGQRYAAPLELGPGKWELRLNAQAQDGTAFAQRLALWVRG</sequence>
<reference evidence="1 2" key="1">
    <citation type="journal article" date="2018" name="Int. J. Syst. Evol. Microbiol.">
        <title>Pseudooceanicola lipolyticus sp. nov., a marine alphaproteobacterium, reclassification of Oceanicola flagellatus as Pseudooceanicola flagellatus comb. nov. and emended description of the genus Pseudooceanicola.</title>
        <authorList>
            <person name="Huang M.-M."/>
            <person name="Guo L.-L."/>
            <person name="Wu Y.-H."/>
            <person name="Lai Q.-L."/>
            <person name="Shao Z.-Z."/>
            <person name="Wang C.-S."/>
            <person name="Wu M."/>
            <person name="Xu X.-W."/>
        </authorList>
    </citation>
    <scope>NUCLEOTIDE SEQUENCE [LARGE SCALE GENOMIC DNA]</scope>
    <source>
        <strain evidence="1 2">157</strain>
    </source>
</reference>
<feature type="non-terminal residue" evidence="1">
    <location>
        <position position="1"/>
    </location>
</feature>
<accession>A0A2M8ITE2</accession>
<protein>
    <submittedName>
        <fullName evidence="1">Nitrogen fixation protein FixH</fullName>
    </submittedName>
</protein>
<dbReference type="Proteomes" id="UP000231553">
    <property type="component" value="Unassembled WGS sequence"/>
</dbReference>
<dbReference type="EMBL" id="PGTB01000326">
    <property type="protein sequence ID" value="PJE33800.1"/>
    <property type="molecule type" value="Genomic_DNA"/>
</dbReference>
<name>A0A2M8ITE2_9RHOB</name>
<evidence type="ECO:0000313" key="2">
    <source>
        <dbReference type="Proteomes" id="UP000231553"/>
    </source>
</evidence>
<proteinExistence type="predicted"/>
<comment type="caution">
    <text evidence="1">The sequence shown here is derived from an EMBL/GenBank/DDBJ whole genome shotgun (WGS) entry which is preliminary data.</text>
</comment>
<evidence type="ECO:0000313" key="1">
    <source>
        <dbReference type="EMBL" id="PJE33800.1"/>
    </source>
</evidence>